<keyword evidence="7" id="KW-1185">Reference proteome</keyword>
<evidence type="ECO:0000256" key="1">
    <source>
        <dbReference type="ARBA" id="ARBA00001974"/>
    </source>
</evidence>
<dbReference type="GO" id="GO:0008202">
    <property type="term" value="P:steroid metabolic process"/>
    <property type="evidence" value="ECO:0007669"/>
    <property type="project" value="UniProtKB-ARBA"/>
</dbReference>
<keyword evidence="4 6" id="KW-0560">Oxidoreductase</keyword>
<dbReference type="RefSeq" id="WP_179405940.1">
    <property type="nucleotide sequence ID" value="NZ_BMGF01000001.1"/>
</dbReference>
<evidence type="ECO:0000256" key="2">
    <source>
        <dbReference type="ARBA" id="ARBA00022630"/>
    </source>
</evidence>
<comment type="cofactor">
    <cofactor evidence="1">
        <name>FAD</name>
        <dbReference type="ChEBI" id="CHEBI:57692"/>
    </cofactor>
</comment>
<dbReference type="Pfam" id="PF00890">
    <property type="entry name" value="FAD_binding_2"/>
    <property type="match status" value="1"/>
</dbReference>
<sequence length="477" mass="50782">MDYDYDVIVVGGGGAGMTAALVAHEAGASVMILEADGKLGGATWLSGGVIYAAGTSVQKKLGIEDTPQAMYDYIMTLNAWQTRPDIIRTFSERSAEAVEWMVSLGAEYEWVVKSGVDTVPRGHCTKGAGFTIGELLKNEVGAMGIETALNTRVERLLFENGRVCGVHADGVDLHAKAVVLTTGGLGNSPTMRAKYFPSAAQHGDIVYAVHDDAPFILGDGIKLGEQVGAEITGIDTGLVLPSAALVPNSVEAFLPPWMMLVNVDGHRFMPENAPYAVSGYLINEQPGARAYGIFDEKTLVEGSADKRFSDPYHTGEVSQTWDEDLIRKHVGTGRIKTADTLEEIADMCGINRLALRATAERYNADARNDVDTEWEKNAPRHFPIDEAPYFAVEVRASVIGQTSAGVDIDATTRVRDRNGATIPGLFAAGETVGCIQGKRYSGGGMGVGNALTFGRIAGEEVAKEVLANDPLPGLETA</sequence>
<evidence type="ECO:0000259" key="5">
    <source>
        <dbReference type="Pfam" id="PF00890"/>
    </source>
</evidence>
<evidence type="ECO:0000256" key="3">
    <source>
        <dbReference type="ARBA" id="ARBA00022827"/>
    </source>
</evidence>
<proteinExistence type="predicted"/>
<dbReference type="PRINTS" id="PR00368">
    <property type="entry name" value="FADPNR"/>
</dbReference>
<dbReference type="InterPro" id="IPR003953">
    <property type="entry name" value="FAD-dep_OxRdtase_2_FAD-bd"/>
</dbReference>
<dbReference type="InterPro" id="IPR036188">
    <property type="entry name" value="FAD/NAD-bd_sf"/>
</dbReference>
<dbReference type="EC" id="1.3.5.4" evidence="6"/>
<dbReference type="EMBL" id="JACBZF010000001">
    <property type="protein sequence ID" value="NYH93981.1"/>
    <property type="molecule type" value="Genomic_DNA"/>
</dbReference>
<feature type="domain" description="FAD-dependent oxidoreductase 2 FAD-binding" evidence="5">
    <location>
        <begin position="6"/>
        <end position="447"/>
    </location>
</feature>
<dbReference type="GO" id="GO:0016491">
    <property type="term" value="F:oxidoreductase activity"/>
    <property type="evidence" value="ECO:0007669"/>
    <property type="project" value="UniProtKB-KW"/>
</dbReference>
<reference evidence="6 7" key="1">
    <citation type="submission" date="2020-07" db="EMBL/GenBank/DDBJ databases">
        <title>Genomic Encyclopedia of Type Strains, Phase IV (KMG-IV): sequencing the most valuable type-strain genomes for metagenomic binning, comparative biology and taxonomic classification.</title>
        <authorList>
            <person name="Goeker M."/>
        </authorList>
    </citation>
    <scope>NUCLEOTIDE SEQUENCE [LARGE SCALE GENOMIC DNA]</scope>
    <source>
        <strain evidence="6 7">DSM 29043</strain>
    </source>
</reference>
<protein>
    <submittedName>
        <fullName evidence="6">Fumarate reductase flavoprotein subunit</fullName>
        <ecNumber evidence="6">1.3.5.4</ecNumber>
    </submittedName>
</protein>
<dbReference type="AlphaFoldDB" id="A0A7Z0BRM4"/>
<dbReference type="InterPro" id="IPR050315">
    <property type="entry name" value="FAD-oxidoreductase_2"/>
</dbReference>
<evidence type="ECO:0000313" key="6">
    <source>
        <dbReference type="EMBL" id="NYH93981.1"/>
    </source>
</evidence>
<dbReference type="Proteomes" id="UP000522081">
    <property type="component" value="Unassembled WGS sequence"/>
</dbReference>
<dbReference type="Gene3D" id="3.90.700.10">
    <property type="entry name" value="Succinate dehydrogenase/fumarate reductase flavoprotein, catalytic domain"/>
    <property type="match status" value="1"/>
</dbReference>
<dbReference type="InterPro" id="IPR027477">
    <property type="entry name" value="Succ_DH/fumarate_Rdtase_cat_sf"/>
</dbReference>
<keyword evidence="3" id="KW-0274">FAD</keyword>
<dbReference type="PANTHER" id="PTHR43400:SF10">
    <property type="entry name" value="3-OXOSTEROID 1-DEHYDROGENASE"/>
    <property type="match status" value="1"/>
</dbReference>
<dbReference type="PANTHER" id="PTHR43400">
    <property type="entry name" value="FUMARATE REDUCTASE"/>
    <property type="match status" value="1"/>
</dbReference>
<organism evidence="6 7">
    <name type="scientific">Novosphingobium marinum</name>
    <dbReference type="NCBI Taxonomy" id="1514948"/>
    <lineage>
        <taxon>Bacteria</taxon>
        <taxon>Pseudomonadati</taxon>
        <taxon>Pseudomonadota</taxon>
        <taxon>Alphaproteobacteria</taxon>
        <taxon>Sphingomonadales</taxon>
        <taxon>Sphingomonadaceae</taxon>
        <taxon>Novosphingobium</taxon>
    </lineage>
</organism>
<keyword evidence="2" id="KW-0285">Flavoprotein</keyword>
<dbReference type="SUPFAM" id="SSF51905">
    <property type="entry name" value="FAD/NAD(P)-binding domain"/>
    <property type="match status" value="1"/>
</dbReference>
<evidence type="ECO:0000313" key="7">
    <source>
        <dbReference type="Proteomes" id="UP000522081"/>
    </source>
</evidence>
<comment type="caution">
    <text evidence="6">The sequence shown here is derived from an EMBL/GenBank/DDBJ whole genome shotgun (WGS) entry which is preliminary data.</text>
</comment>
<gene>
    <name evidence="6" type="ORF">FHS75_000286</name>
</gene>
<dbReference type="SUPFAM" id="SSF56425">
    <property type="entry name" value="Succinate dehydrogenase/fumarate reductase flavoprotein, catalytic domain"/>
    <property type="match status" value="1"/>
</dbReference>
<dbReference type="Gene3D" id="3.50.50.60">
    <property type="entry name" value="FAD/NAD(P)-binding domain"/>
    <property type="match status" value="1"/>
</dbReference>
<evidence type="ECO:0000256" key="4">
    <source>
        <dbReference type="ARBA" id="ARBA00023002"/>
    </source>
</evidence>
<accession>A0A7Z0BRM4</accession>
<name>A0A7Z0BRM4_9SPHN</name>